<name>A0A0S7BIZ7_9CHLR</name>
<proteinExistence type="predicted"/>
<dbReference type="Pfam" id="PF14196">
    <property type="entry name" value="ATC_hydrolase"/>
    <property type="match status" value="1"/>
</dbReference>
<protein>
    <submittedName>
        <fullName evidence="1">L-2-amino-thiazoline-4-carboxylic acid hydrolase</fullName>
    </submittedName>
</protein>
<dbReference type="AlphaFoldDB" id="A0A0S7BIZ7"/>
<evidence type="ECO:0000313" key="2">
    <source>
        <dbReference type="Proteomes" id="UP000055060"/>
    </source>
</evidence>
<sequence>MLIRKIRFIFNAMTRTAKSGIQTIYGADFYRRFAVLSRQHLESMLPRVQDIGDSIFAFNYLYGPCYFAWYQTLRDLGVEKSSALNLIWQINEDFVKSIPTPLLRWFGKQMYLGTFRKRAVRAEQLGKAGQLHPFDWRIEYTDIDRNTFRIDIFECGMLKLADLFGYRELFPQVCRMDYLFSHYFHQSFRRSGTLADGNLCCDCWYQAPGACEWAPEKGFEYRK</sequence>
<dbReference type="EMBL" id="DF967972">
    <property type="protein sequence ID" value="GAP13841.1"/>
    <property type="molecule type" value="Genomic_DNA"/>
</dbReference>
<evidence type="ECO:0000313" key="1">
    <source>
        <dbReference type="EMBL" id="GAP13841.1"/>
    </source>
</evidence>
<dbReference type="RefSeq" id="WP_075073148.1">
    <property type="nucleotide sequence ID" value="NZ_DF967972.1"/>
</dbReference>
<reference evidence="1" key="1">
    <citation type="submission" date="2015-07" db="EMBL/GenBank/DDBJ databases">
        <title>Draft Genome Sequences of Anaerolinea thermolimosa IMO-1, Bellilinea caldifistulae GOMI-1, Leptolinea tardivitalis YMTK-2, Levilinea saccharolytica KIBI-1,Longilinea arvoryzae KOME-1, Previously Described as Members of the Anaerolineaceae (Chloroflexi).</title>
        <authorList>
            <person name="Sekiguchi Y."/>
            <person name="Ohashi A."/>
            <person name="Matsuura N."/>
            <person name="Tourlousse M.D."/>
        </authorList>
    </citation>
    <scope>NUCLEOTIDE SEQUENCE [LARGE SCALE GENOMIC DNA]</scope>
    <source>
        <strain evidence="1">KOME-1</strain>
    </source>
</reference>
<dbReference type="STRING" id="360412.LARV_01599"/>
<dbReference type="InterPro" id="IPR026002">
    <property type="entry name" value="ATC_hydrolase-like"/>
</dbReference>
<accession>A0A0S7BIZ7</accession>
<organism evidence="1">
    <name type="scientific">Longilinea arvoryzae</name>
    <dbReference type="NCBI Taxonomy" id="360412"/>
    <lineage>
        <taxon>Bacteria</taxon>
        <taxon>Bacillati</taxon>
        <taxon>Chloroflexota</taxon>
        <taxon>Anaerolineae</taxon>
        <taxon>Anaerolineales</taxon>
        <taxon>Anaerolineaceae</taxon>
        <taxon>Longilinea</taxon>
    </lineage>
</organism>
<dbReference type="GO" id="GO:0016787">
    <property type="term" value="F:hydrolase activity"/>
    <property type="evidence" value="ECO:0007669"/>
    <property type="project" value="UniProtKB-KW"/>
</dbReference>
<dbReference type="Proteomes" id="UP000055060">
    <property type="component" value="Unassembled WGS sequence"/>
</dbReference>
<gene>
    <name evidence="1" type="ORF">LARV_01599</name>
</gene>
<keyword evidence="2" id="KW-1185">Reference proteome</keyword>
<keyword evidence="1" id="KW-0378">Hydrolase</keyword>